<keyword evidence="2" id="KW-1185">Reference proteome</keyword>
<dbReference type="Proteomes" id="UP001634394">
    <property type="component" value="Unassembled WGS sequence"/>
</dbReference>
<reference evidence="1 2" key="1">
    <citation type="submission" date="2024-11" db="EMBL/GenBank/DDBJ databases">
        <title>Chromosome-level genome assembly of the freshwater bivalve Anodonta woodiana.</title>
        <authorList>
            <person name="Chen X."/>
        </authorList>
    </citation>
    <scope>NUCLEOTIDE SEQUENCE [LARGE SCALE GENOMIC DNA]</scope>
    <source>
        <strain evidence="1">MN2024</strain>
        <tissue evidence="1">Gills</tissue>
    </source>
</reference>
<gene>
    <name evidence="1" type="ORF">ACJMK2_043472</name>
</gene>
<name>A0ABD3W062_SINWO</name>
<evidence type="ECO:0000313" key="1">
    <source>
        <dbReference type="EMBL" id="KAL3866143.1"/>
    </source>
</evidence>
<sequence>MGASSSILRLPKGKMKRVPCYINGRLNTHNYGWKKTPKYEPYTKELVETLEIRVLLATQIWTFRNRSLPNELLEKITTSECVRAAGLGPEYSDTKLVRFNRQSTEMLDMQEENETVVKTDSIVKLIRETDKIHQWFSDLQQCRKERKYRPLTSLEETYQQSTQKVPQWFTDTFKKGQRTFKLTPKFPIECQGASVEYDELVNASFFITINLLEEKPLMSRCLVQATVFEHLNISESRYRPDADPIQAQFWRQRYIYMVESTEDLFTRRVHMVGMIDGPGVSKSIPKNKKDFELIFLKGGSVISPGDVCGTYRRQMTTRKEFLTWKIEIPNEY</sequence>
<protein>
    <submittedName>
        <fullName evidence="1">Uncharacterized protein</fullName>
    </submittedName>
</protein>
<accession>A0ABD3W062</accession>
<dbReference type="AlphaFoldDB" id="A0ABD3W062"/>
<evidence type="ECO:0000313" key="2">
    <source>
        <dbReference type="Proteomes" id="UP001634394"/>
    </source>
</evidence>
<organism evidence="1 2">
    <name type="scientific">Sinanodonta woodiana</name>
    <name type="common">Chinese pond mussel</name>
    <name type="synonym">Anodonta woodiana</name>
    <dbReference type="NCBI Taxonomy" id="1069815"/>
    <lineage>
        <taxon>Eukaryota</taxon>
        <taxon>Metazoa</taxon>
        <taxon>Spiralia</taxon>
        <taxon>Lophotrochozoa</taxon>
        <taxon>Mollusca</taxon>
        <taxon>Bivalvia</taxon>
        <taxon>Autobranchia</taxon>
        <taxon>Heteroconchia</taxon>
        <taxon>Palaeoheterodonta</taxon>
        <taxon>Unionida</taxon>
        <taxon>Unionoidea</taxon>
        <taxon>Unionidae</taxon>
        <taxon>Unioninae</taxon>
        <taxon>Sinanodonta</taxon>
    </lineage>
</organism>
<dbReference type="EMBL" id="JBJQND010000009">
    <property type="protein sequence ID" value="KAL3866143.1"/>
    <property type="molecule type" value="Genomic_DNA"/>
</dbReference>
<comment type="caution">
    <text evidence="1">The sequence shown here is derived from an EMBL/GenBank/DDBJ whole genome shotgun (WGS) entry which is preliminary data.</text>
</comment>
<proteinExistence type="predicted"/>